<dbReference type="AlphaFoldDB" id="C5BIM4"/>
<dbReference type="HOGENOM" id="CLU_074356_1_0_6"/>
<name>C5BIM4_TERTT</name>
<dbReference type="OrthoDB" id="9803781at2"/>
<keyword evidence="1" id="KW-0732">Signal</keyword>
<dbReference type="Gene3D" id="2.50.20.10">
    <property type="entry name" value="Lipoprotein localisation LolA/LolB/LppX"/>
    <property type="match status" value="1"/>
</dbReference>
<protein>
    <submittedName>
        <fullName evidence="3">Hyopothetical protein</fullName>
    </submittedName>
</protein>
<dbReference type="Pfam" id="PF17131">
    <property type="entry name" value="LolA_like"/>
    <property type="match status" value="1"/>
</dbReference>
<dbReference type="EMBL" id="CP001614">
    <property type="protein sequence ID" value="ACR13521.1"/>
    <property type="molecule type" value="Genomic_DNA"/>
</dbReference>
<proteinExistence type="predicted"/>
<feature type="chain" id="PRO_5002948846" evidence="1">
    <location>
        <begin position="25"/>
        <end position="324"/>
    </location>
</feature>
<evidence type="ECO:0000313" key="3">
    <source>
        <dbReference type="EMBL" id="ACR13521.1"/>
    </source>
</evidence>
<reference evidence="3 4" key="1">
    <citation type="journal article" date="2009" name="PLoS ONE">
        <title>The complete genome of Teredinibacter turnerae T7901: an intracellular endosymbiont of marine wood-boring bivalves (shipworms).</title>
        <authorList>
            <person name="Yang J.C."/>
            <person name="Madupu R."/>
            <person name="Durkin A.S."/>
            <person name="Ekborg N.A."/>
            <person name="Pedamallu C.S."/>
            <person name="Hostetler J.B."/>
            <person name="Radune D."/>
            <person name="Toms B.S."/>
            <person name="Henrissat B."/>
            <person name="Coutinho P.M."/>
            <person name="Schwarz S."/>
            <person name="Field L."/>
            <person name="Trindade-Silva A.E."/>
            <person name="Soares C.A.G."/>
            <person name="Elshahawi S."/>
            <person name="Hanora A."/>
            <person name="Schmidt E.W."/>
            <person name="Haygood M.G."/>
            <person name="Posfai J."/>
            <person name="Benner J."/>
            <person name="Madinger C."/>
            <person name="Nove J."/>
            <person name="Anton B."/>
            <person name="Chaudhary K."/>
            <person name="Foster J."/>
            <person name="Holman A."/>
            <person name="Kumar S."/>
            <person name="Lessard P.A."/>
            <person name="Luyten Y.A."/>
            <person name="Slatko B."/>
            <person name="Wood N."/>
            <person name="Wu B."/>
            <person name="Teplitski M."/>
            <person name="Mougous J.D."/>
            <person name="Ward N."/>
            <person name="Eisen J.A."/>
            <person name="Badger J.H."/>
            <person name="Distel D.L."/>
        </authorList>
    </citation>
    <scope>NUCLEOTIDE SEQUENCE [LARGE SCALE GENOMIC DNA]</scope>
    <source>
        <strain evidence="4">ATCC 39867 / T7901</strain>
    </source>
</reference>
<keyword evidence="4" id="KW-1185">Reference proteome</keyword>
<dbReference type="KEGG" id="ttu:TERTU_1996"/>
<dbReference type="InterPro" id="IPR033399">
    <property type="entry name" value="TP_0789-like"/>
</dbReference>
<feature type="domain" description="Uncharacterized protein TP-0789" evidence="2">
    <location>
        <begin position="107"/>
        <end position="296"/>
    </location>
</feature>
<evidence type="ECO:0000256" key="1">
    <source>
        <dbReference type="SAM" id="SignalP"/>
    </source>
</evidence>
<gene>
    <name evidence="3" type="ordered locus">TERTU_1996</name>
</gene>
<feature type="signal peptide" evidence="1">
    <location>
        <begin position="1"/>
        <end position="24"/>
    </location>
</feature>
<dbReference type="STRING" id="377629.TERTU_1996"/>
<evidence type="ECO:0000313" key="4">
    <source>
        <dbReference type="Proteomes" id="UP000009080"/>
    </source>
</evidence>
<organism evidence="3 4">
    <name type="scientific">Teredinibacter turnerae (strain ATCC 39867 / T7901)</name>
    <dbReference type="NCBI Taxonomy" id="377629"/>
    <lineage>
        <taxon>Bacteria</taxon>
        <taxon>Pseudomonadati</taxon>
        <taxon>Pseudomonadota</taxon>
        <taxon>Gammaproteobacteria</taxon>
        <taxon>Cellvibrionales</taxon>
        <taxon>Cellvibrionaceae</taxon>
        <taxon>Teredinibacter</taxon>
    </lineage>
</organism>
<accession>C5BIM4</accession>
<sequence length="324" mass="36992">MRKIYSVLILAVAWIVAVQTFAEAAATSAPDVEVDAKVKASVAEQIDPAKELVSQVLDRYMGKTEISTLSLMTCPYQIKNKKLSCASDIRKKKVKSLTKNYGENLRDSKGLLLIVEPIAEFGIGILQYDYTNSGQDTDQWLYLPELDQVKRMSSSADAPKKGSLFGSEFALEDVEREKVADYEYRILKTAKIGGRDVTVVEQHPDDERAKKTNYLKRVKWIDSERLIVLKENFYSLSGELMKVSYVSNVEEIDGIWTARQRTMRNLKSQRISMLHYDDVNYNIEIDDEYLTRRVLSDAVYRNRFLNDIDESVQKNSEAKLGMNP</sequence>
<dbReference type="eggNOG" id="COG2834">
    <property type="taxonomic scope" value="Bacteria"/>
</dbReference>
<evidence type="ECO:0000259" key="2">
    <source>
        <dbReference type="Pfam" id="PF17131"/>
    </source>
</evidence>
<dbReference type="Proteomes" id="UP000009080">
    <property type="component" value="Chromosome"/>
</dbReference>
<dbReference type="CDD" id="cd16329">
    <property type="entry name" value="LolA_like"/>
    <property type="match status" value="1"/>
</dbReference>
<dbReference type="RefSeq" id="WP_015819635.1">
    <property type="nucleotide sequence ID" value="NC_012997.1"/>
</dbReference>